<feature type="transmembrane region" description="Helical" evidence="5">
    <location>
        <begin position="20"/>
        <end position="39"/>
    </location>
</feature>
<keyword evidence="4 5" id="KW-0472">Membrane</keyword>
<dbReference type="GO" id="GO:0016020">
    <property type="term" value="C:membrane"/>
    <property type="evidence" value="ECO:0007669"/>
    <property type="project" value="UniProtKB-SubCell"/>
</dbReference>
<evidence type="ECO:0000313" key="7">
    <source>
        <dbReference type="Proteomes" id="UP000799439"/>
    </source>
</evidence>
<accession>A0A9P4IXI9</accession>
<dbReference type="Pfam" id="PF04479">
    <property type="entry name" value="RTA1"/>
    <property type="match status" value="1"/>
</dbReference>
<sequence length="283" mass="31203">MSNSDSSTPTYVLWYYTPSIPVAAAAAAVFAVLGVAHLVRLVQKRCWFGIPLLVGSLFEVIGYGCRIWAHYNIERSLPYAMQSLLLLLAPILFAASVYMLLGRIIRAAHGDNFSLISTRWITKIFVCGDILCFMVQGGGGAVMSRAKSEKDIQNGEHIILGGLVLQIIIFVFFVITAVIWNKRMSAYAAGGSEVDGFNWQKSLTTLYATSVLITVRNIVRCAEFGAGNTGYLLTHEWTIFVFDALLMAIVLVISWTWYSFGVTVARTVSQDTEMNAITTKSSR</sequence>
<gene>
    <name evidence="6" type="ORF">K461DRAFT_262761</name>
</gene>
<keyword evidence="3 5" id="KW-1133">Transmembrane helix</keyword>
<reference evidence="6" key="1">
    <citation type="journal article" date="2020" name="Stud. Mycol.">
        <title>101 Dothideomycetes genomes: a test case for predicting lifestyles and emergence of pathogens.</title>
        <authorList>
            <person name="Haridas S."/>
            <person name="Albert R."/>
            <person name="Binder M."/>
            <person name="Bloem J."/>
            <person name="Labutti K."/>
            <person name="Salamov A."/>
            <person name="Andreopoulos B."/>
            <person name="Baker S."/>
            <person name="Barry K."/>
            <person name="Bills G."/>
            <person name="Bluhm B."/>
            <person name="Cannon C."/>
            <person name="Castanera R."/>
            <person name="Culley D."/>
            <person name="Daum C."/>
            <person name="Ezra D."/>
            <person name="Gonzalez J."/>
            <person name="Henrissat B."/>
            <person name="Kuo A."/>
            <person name="Liang C."/>
            <person name="Lipzen A."/>
            <person name="Lutzoni F."/>
            <person name="Magnuson J."/>
            <person name="Mondo S."/>
            <person name="Nolan M."/>
            <person name="Ohm R."/>
            <person name="Pangilinan J."/>
            <person name="Park H.-J."/>
            <person name="Ramirez L."/>
            <person name="Alfaro M."/>
            <person name="Sun H."/>
            <person name="Tritt A."/>
            <person name="Yoshinaga Y."/>
            <person name="Zwiers L.-H."/>
            <person name="Turgeon B."/>
            <person name="Goodwin S."/>
            <person name="Spatafora J."/>
            <person name="Crous P."/>
            <person name="Grigoriev I."/>
        </authorList>
    </citation>
    <scope>NUCLEOTIDE SEQUENCE</scope>
    <source>
        <strain evidence="6">CBS 260.36</strain>
    </source>
</reference>
<evidence type="ECO:0000256" key="4">
    <source>
        <dbReference type="ARBA" id="ARBA00023136"/>
    </source>
</evidence>
<protein>
    <submittedName>
        <fullName evidence="6">RTA1-domain-containing protein</fullName>
    </submittedName>
</protein>
<feature type="transmembrane region" description="Helical" evidence="5">
    <location>
        <begin position="81"/>
        <end position="100"/>
    </location>
</feature>
<keyword evidence="2 5" id="KW-0812">Transmembrane</keyword>
<dbReference type="PANTHER" id="PTHR31465:SF35">
    <property type="entry name" value="RTA1 DOMAIN PROTEIN-RELATED"/>
    <property type="match status" value="1"/>
</dbReference>
<evidence type="ECO:0000256" key="2">
    <source>
        <dbReference type="ARBA" id="ARBA00022692"/>
    </source>
</evidence>
<feature type="transmembrane region" description="Helical" evidence="5">
    <location>
        <begin position="120"/>
        <end position="138"/>
    </location>
</feature>
<dbReference type="PANTHER" id="PTHR31465">
    <property type="entry name" value="PROTEIN RTA1-RELATED"/>
    <property type="match status" value="1"/>
</dbReference>
<keyword evidence="7" id="KW-1185">Reference proteome</keyword>
<name>A0A9P4IXI9_9PEZI</name>
<dbReference type="EMBL" id="ML996093">
    <property type="protein sequence ID" value="KAF2148578.1"/>
    <property type="molecule type" value="Genomic_DNA"/>
</dbReference>
<feature type="transmembrane region" description="Helical" evidence="5">
    <location>
        <begin position="46"/>
        <end position="69"/>
    </location>
</feature>
<feature type="transmembrane region" description="Helical" evidence="5">
    <location>
        <begin position="158"/>
        <end position="180"/>
    </location>
</feature>
<dbReference type="InterPro" id="IPR007568">
    <property type="entry name" value="RTA1"/>
</dbReference>
<dbReference type="Proteomes" id="UP000799439">
    <property type="component" value="Unassembled WGS sequence"/>
</dbReference>
<evidence type="ECO:0000256" key="3">
    <source>
        <dbReference type="ARBA" id="ARBA00022989"/>
    </source>
</evidence>
<proteinExistence type="predicted"/>
<dbReference type="OrthoDB" id="3358017at2759"/>
<dbReference type="AlphaFoldDB" id="A0A9P4IXI9"/>
<comment type="subcellular location">
    <subcellularLocation>
        <location evidence="1">Membrane</location>
        <topology evidence="1">Multi-pass membrane protein</topology>
    </subcellularLocation>
</comment>
<feature type="transmembrane region" description="Helical" evidence="5">
    <location>
        <begin position="237"/>
        <end position="258"/>
    </location>
</feature>
<comment type="caution">
    <text evidence="6">The sequence shown here is derived from an EMBL/GenBank/DDBJ whole genome shotgun (WGS) entry which is preliminary data.</text>
</comment>
<evidence type="ECO:0000313" key="6">
    <source>
        <dbReference type="EMBL" id="KAF2148578.1"/>
    </source>
</evidence>
<organism evidence="6 7">
    <name type="scientific">Myriangium duriaei CBS 260.36</name>
    <dbReference type="NCBI Taxonomy" id="1168546"/>
    <lineage>
        <taxon>Eukaryota</taxon>
        <taxon>Fungi</taxon>
        <taxon>Dikarya</taxon>
        <taxon>Ascomycota</taxon>
        <taxon>Pezizomycotina</taxon>
        <taxon>Dothideomycetes</taxon>
        <taxon>Dothideomycetidae</taxon>
        <taxon>Myriangiales</taxon>
        <taxon>Myriangiaceae</taxon>
        <taxon>Myriangium</taxon>
    </lineage>
</organism>
<evidence type="ECO:0000256" key="1">
    <source>
        <dbReference type="ARBA" id="ARBA00004141"/>
    </source>
</evidence>
<evidence type="ECO:0000256" key="5">
    <source>
        <dbReference type="SAM" id="Phobius"/>
    </source>
</evidence>